<reference evidence="3 4" key="1">
    <citation type="submission" date="2021-03" db="EMBL/GenBank/DDBJ databases">
        <title>Sequencing the genomes of 1000 actinobacteria strains.</title>
        <authorList>
            <person name="Klenk H.-P."/>
        </authorList>
    </citation>
    <scope>NUCLEOTIDE SEQUENCE [LARGE SCALE GENOMIC DNA]</scope>
    <source>
        <strain evidence="3 4">DSM 46670</strain>
    </source>
</reference>
<organism evidence="3 4">
    <name type="scientific">Kibdelosporangium banguiense</name>
    <dbReference type="NCBI Taxonomy" id="1365924"/>
    <lineage>
        <taxon>Bacteria</taxon>
        <taxon>Bacillati</taxon>
        <taxon>Actinomycetota</taxon>
        <taxon>Actinomycetes</taxon>
        <taxon>Pseudonocardiales</taxon>
        <taxon>Pseudonocardiaceae</taxon>
        <taxon>Kibdelosporangium</taxon>
    </lineage>
</organism>
<name>A0ABS4TEY2_9PSEU</name>
<evidence type="ECO:0000256" key="1">
    <source>
        <dbReference type="PROSITE-ProRule" id="PRU00409"/>
    </source>
</evidence>
<keyword evidence="4" id="KW-1185">Reference proteome</keyword>
<dbReference type="RefSeq" id="WP_209638216.1">
    <property type="nucleotide sequence ID" value="NZ_JAGINW010000001.1"/>
</dbReference>
<dbReference type="Proteomes" id="UP001519332">
    <property type="component" value="Unassembled WGS sequence"/>
</dbReference>
<dbReference type="Gene3D" id="3.30.470.20">
    <property type="entry name" value="ATP-grasp fold, B domain"/>
    <property type="match status" value="1"/>
</dbReference>
<comment type="caution">
    <text evidence="3">The sequence shown here is derived from an EMBL/GenBank/DDBJ whole genome shotgun (WGS) entry which is preliminary data.</text>
</comment>
<dbReference type="InterPro" id="IPR039523">
    <property type="entry name" value="RimK-rel_E_lig_ATP-grasp"/>
</dbReference>
<dbReference type="Pfam" id="PF14397">
    <property type="entry name" value="ATPgrasp_ST"/>
    <property type="match status" value="1"/>
</dbReference>
<feature type="domain" description="ATP-grasp" evidence="2">
    <location>
        <begin position="119"/>
        <end position="377"/>
    </location>
</feature>
<proteinExistence type="predicted"/>
<evidence type="ECO:0000313" key="3">
    <source>
        <dbReference type="EMBL" id="MBP2322640.1"/>
    </source>
</evidence>
<dbReference type="SUPFAM" id="SSF56059">
    <property type="entry name" value="Glutathione synthetase ATP-binding domain-like"/>
    <property type="match status" value="1"/>
</dbReference>
<accession>A0ABS4TEY2</accession>
<evidence type="ECO:0000313" key="4">
    <source>
        <dbReference type="Proteomes" id="UP001519332"/>
    </source>
</evidence>
<keyword evidence="1" id="KW-0547">Nucleotide-binding</keyword>
<gene>
    <name evidence="3" type="ORF">JOF56_003025</name>
</gene>
<keyword evidence="1" id="KW-0067">ATP-binding</keyword>
<sequence length="378" mass="42024">MKFNLQVAKFEAQYRRVVAPRLMLPHWFRYQVRRSRIAYLAAFQRSENRKPLPQCIGEAALLGLRWRCLPFHYLRYGLYERGYDLRQLLSYLPETVFYYRLLSKVNRDSVLLDDKLVCKRMLGDAGVPQAKLLLSGDGEQCIDAQGSPFNPSALGDVVPDGEVVVIKPARYSSGGDGVMVLTYSDGVFHDEAGREVSLQQYGHVWGPWLVERFVRQHANLAELNAQSLNTVRVITIWHPINGAQVEYCILKLGAGTGLVDNAHDGGLYLAVNKESGELSKVAFDESFTRHHIHPASGVRFDGRKIEAIREVVALAERAAGLFPQITLIGWDIAIGEDGPLIIEGNSSSGLTNVQRTHGGVATTLGRFLADLSHRVGVS</sequence>
<dbReference type="EMBL" id="JAGINW010000001">
    <property type="protein sequence ID" value="MBP2322640.1"/>
    <property type="molecule type" value="Genomic_DNA"/>
</dbReference>
<dbReference type="PROSITE" id="PS50975">
    <property type="entry name" value="ATP_GRASP"/>
    <property type="match status" value="1"/>
</dbReference>
<protein>
    <recommendedName>
        <fullName evidence="2">ATP-grasp domain-containing protein</fullName>
    </recommendedName>
</protein>
<dbReference type="InterPro" id="IPR011761">
    <property type="entry name" value="ATP-grasp"/>
</dbReference>
<evidence type="ECO:0000259" key="2">
    <source>
        <dbReference type="PROSITE" id="PS50975"/>
    </source>
</evidence>